<dbReference type="InterPro" id="IPR051013">
    <property type="entry name" value="MBL_superfamily_lactonases"/>
</dbReference>
<dbReference type="PANTHER" id="PTHR42978:SF5">
    <property type="entry name" value="METALLO-BETA-LACTAMASE DOMAIN-CONTAINING PROTEIN"/>
    <property type="match status" value="1"/>
</dbReference>
<reference evidence="5 6" key="1">
    <citation type="submission" date="2019-04" db="EMBL/GenBank/DDBJ databases">
        <title>Friends and foes A comparative genomics studyof 23 Aspergillus species from section Flavi.</title>
        <authorList>
            <consortium name="DOE Joint Genome Institute"/>
            <person name="Kjaerbolling I."/>
            <person name="Vesth T."/>
            <person name="Frisvad J.C."/>
            <person name="Nybo J.L."/>
            <person name="Theobald S."/>
            <person name="Kildgaard S."/>
            <person name="Isbrandt T."/>
            <person name="Kuo A."/>
            <person name="Sato A."/>
            <person name="Lyhne E.K."/>
            <person name="Kogle M.E."/>
            <person name="Wiebenga A."/>
            <person name="Kun R.S."/>
            <person name="Lubbers R.J."/>
            <person name="Makela M.R."/>
            <person name="Barry K."/>
            <person name="Chovatia M."/>
            <person name="Clum A."/>
            <person name="Daum C."/>
            <person name="Haridas S."/>
            <person name="He G."/>
            <person name="LaButti K."/>
            <person name="Lipzen A."/>
            <person name="Mondo S."/>
            <person name="Riley R."/>
            <person name="Salamov A."/>
            <person name="Simmons B.A."/>
            <person name="Magnuson J.K."/>
            <person name="Henrissat B."/>
            <person name="Mortensen U.H."/>
            <person name="Larsen T.O."/>
            <person name="Devries R.P."/>
            <person name="Grigoriev I.V."/>
            <person name="Machida M."/>
            <person name="Baker S.E."/>
            <person name="Andersen M.R."/>
        </authorList>
    </citation>
    <scope>NUCLEOTIDE SEQUENCE [LARGE SCALE GENOMIC DNA]</scope>
    <source>
        <strain evidence="5 6">CBS 763.97</strain>
    </source>
</reference>
<gene>
    <name evidence="5" type="ORF">BDV27DRAFT_148676</name>
</gene>
<evidence type="ECO:0000256" key="3">
    <source>
        <dbReference type="ARBA" id="ARBA00022801"/>
    </source>
</evidence>
<dbReference type="GO" id="GO:0046872">
    <property type="term" value="F:metal ion binding"/>
    <property type="evidence" value="ECO:0007669"/>
    <property type="project" value="UniProtKB-KW"/>
</dbReference>
<keyword evidence="4" id="KW-0862">Zinc</keyword>
<comment type="similarity">
    <text evidence="1">Belongs to the metallo-beta-lactamase superfamily.</text>
</comment>
<protein>
    <submittedName>
        <fullName evidence="5">Uncharacterized protein</fullName>
    </submittedName>
</protein>
<organism evidence="5 6">
    <name type="scientific">Aspergillus caelatus</name>
    <dbReference type="NCBI Taxonomy" id="61420"/>
    <lineage>
        <taxon>Eukaryota</taxon>
        <taxon>Fungi</taxon>
        <taxon>Dikarya</taxon>
        <taxon>Ascomycota</taxon>
        <taxon>Pezizomycotina</taxon>
        <taxon>Eurotiomycetes</taxon>
        <taxon>Eurotiomycetidae</taxon>
        <taxon>Eurotiales</taxon>
        <taxon>Aspergillaceae</taxon>
        <taxon>Aspergillus</taxon>
        <taxon>Aspergillus subgen. Circumdati</taxon>
    </lineage>
</organism>
<dbReference type="GO" id="GO:0016787">
    <property type="term" value="F:hydrolase activity"/>
    <property type="evidence" value="ECO:0007669"/>
    <property type="project" value="UniProtKB-KW"/>
</dbReference>
<dbReference type="EMBL" id="ML737773">
    <property type="protein sequence ID" value="KAE8360473.1"/>
    <property type="molecule type" value="Genomic_DNA"/>
</dbReference>
<sequence>MAQQPLFQPSPGDSIFVKPINSVNFGPAHLKQFTTPQVPGLETFPSNPAFSFVIEHPSVRKLVFDLSVEKDWHNYAPKIADHWYWDHIGDPSTPGPITDPIVGPGFQDTMLPVYLANPDSSIRETDYDFYLLNSPRHTIGYLCGLARTTTHLDMFVLVRSNIAHYAEIFRPSTYLLCRRQSPHISGRRTTDSLFEPPFGHDIPWAMEMIAKRGR</sequence>
<name>A0A5N6ZT89_9EURO</name>
<proteinExistence type="inferred from homology"/>
<keyword evidence="3" id="KW-0378">Hydrolase</keyword>
<keyword evidence="2" id="KW-0479">Metal-binding</keyword>
<evidence type="ECO:0000313" key="6">
    <source>
        <dbReference type="Proteomes" id="UP000326268"/>
    </source>
</evidence>
<dbReference type="RefSeq" id="XP_031923554.1">
    <property type="nucleotide sequence ID" value="XM_032070948.1"/>
</dbReference>
<dbReference type="AlphaFoldDB" id="A0A5N6ZT89"/>
<accession>A0A5N6ZT89</accession>
<dbReference type="Proteomes" id="UP000326268">
    <property type="component" value="Unassembled WGS sequence"/>
</dbReference>
<evidence type="ECO:0000313" key="5">
    <source>
        <dbReference type="EMBL" id="KAE8360473.1"/>
    </source>
</evidence>
<evidence type="ECO:0000256" key="1">
    <source>
        <dbReference type="ARBA" id="ARBA00007749"/>
    </source>
</evidence>
<keyword evidence="6" id="KW-1185">Reference proteome</keyword>
<evidence type="ECO:0000256" key="2">
    <source>
        <dbReference type="ARBA" id="ARBA00022723"/>
    </source>
</evidence>
<dbReference type="GeneID" id="43655394"/>
<evidence type="ECO:0000256" key="4">
    <source>
        <dbReference type="ARBA" id="ARBA00022833"/>
    </source>
</evidence>
<dbReference type="OrthoDB" id="10250730at2759"/>
<dbReference type="PANTHER" id="PTHR42978">
    <property type="entry name" value="QUORUM-QUENCHING LACTONASE YTNP-RELATED-RELATED"/>
    <property type="match status" value="1"/>
</dbReference>